<dbReference type="FunFam" id="3.40.50.10210:FF:000001">
    <property type="entry name" value="Nicotinate-nucleotide--dimethylbenzimidazole phosphoribosyltransferase"/>
    <property type="match status" value="1"/>
</dbReference>
<organism evidence="11 12">
    <name type="scientific">Granulicella arctica</name>
    <dbReference type="NCBI Taxonomy" id="940613"/>
    <lineage>
        <taxon>Bacteria</taxon>
        <taxon>Pseudomonadati</taxon>
        <taxon>Acidobacteriota</taxon>
        <taxon>Terriglobia</taxon>
        <taxon>Terriglobales</taxon>
        <taxon>Acidobacteriaceae</taxon>
        <taxon>Granulicella</taxon>
    </lineage>
</organism>
<keyword evidence="12" id="KW-1185">Reference proteome</keyword>
<evidence type="ECO:0000313" key="11">
    <source>
        <dbReference type="EMBL" id="NYF80044.1"/>
    </source>
</evidence>
<comment type="similarity">
    <text evidence="2 10">Belongs to the CobT family.</text>
</comment>
<dbReference type="InterPro" id="IPR003200">
    <property type="entry name" value="Nict_dMeBzImd_PRibTrfase"/>
</dbReference>
<dbReference type="RefSeq" id="WP_179491135.1">
    <property type="nucleotide sequence ID" value="NZ_JACCCW010000002.1"/>
</dbReference>
<dbReference type="UniPathway" id="UPA00061">
    <property type="reaction ID" value="UER00516"/>
</dbReference>
<evidence type="ECO:0000313" key="12">
    <source>
        <dbReference type="Proteomes" id="UP000589520"/>
    </source>
</evidence>
<name>A0A7Y9PHL4_9BACT</name>
<dbReference type="InterPro" id="IPR017846">
    <property type="entry name" value="Nict_dMeBzImd_PRibTrfase_bact"/>
</dbReference>
<evidence type="ECO:0000256" key="6">
    <source>
        <dbReference type="ARBA" id="ARBA00022676"/>
    </source>
</evidence>
<dbReference type="PANTHER" id="PTHR43463">
    <property type="entry name" value="NICOTINATE-NUCLEOTIDE--DIMETHYLBENZIMIDAZOLE PHOSPHORIBOSYLTRANSFERASE"/>
    <property type="match status" value="1"/>
</dbReference>
<sequence>MSFQRTRPVAYIPCTIEPPSEVWRQRARAHLDTLTKPLGSLGRLEDIAAQIVSIRRERFTEKVNKGAYVFAADHGITAEGVSAYPREVTHQMVLNFLAQGAAINVLARLHDVELRVVDVGVDADFHNLSSLLHHKVSKGTQNMLHEAAMTDEQLAQALAVGAAIADDASAAGQTMIAIGEMGIGNTTSASAITCALIGATATQATGHGTGMGVEAHARKVSIVQAIVSKHFTASSANSSALEILRCVGGLEIAAMVGMILTAANHQLVIVADGFISTAAAALAVAIAPTVQGYLIAGHQSEEPGHKLLLDHLNLVPVLMLNMRLGEGTGAVLAMPILESAIALYTQMATFTSAGVSGASR</sequence>
<dbReference type="GO" id="GO:0008939">
    <property type="term" value="F:nicotinate-nucleotide-dimethylbenzimidazole phosphoribosyltransferase activity"/>
    <property type="evidence" value="ECO:0007669"/>
    <property type="project" value="UniProtKB-UniRule"/>
</dbReference>
<evidence type="ECO:0000256" key="2">
    <source>
        <dbReference type="ARBA" id="ARBA00007110"/>
    </source>
</evidence>
<proteinExistence type="inferred from homology"/>
<evidence type="ECO:0000256" key="5">
    <source>
        <dbReference type="ARBA" id="ARBA00022573"/>
    </source>
</evidence>
<dbReference type="PANTHER" id="PTHR43463:SF1">
    <property type="entry name" value="NICOTINATE-NUCLEOTIDE--DIMETHYLBENZIMIDAZOLE PHOSPHORIBOSYLTRANSFERASE"/>
    <property type="match status" value="1"/>
</dbReference>
<dbReference type="GO" id="GO:0009236">
    <property type="term" value="P:cobalamin biosynthetic process"/>
    <property type="evidence" value="ECO:0007669"/>
    <property type="project" value="UniProtKB-UniRule"/>
</dbReference>
<dbReference type="InterPro" id="IPR023195">
    <property type="entry name" value="Nict_dMeBzImd_PRibTrfase_N"/>
</dbReference>
<dbReference type="Pfam" id="PF02277">
    <property type="entry name" value="DBI_PRT"/>
    <property type="match status" value="1"/>
</dbReference>
<comment type="caution">
    <text evidence="11">The sequence shown here is derived from an EMBL/GenBank/DDBJ whole genome shotgun (WGS) entry which is preliminary data.</text>
</comment>
<evidence type="ECO:0000256" key="3">
    <source>
        <dbReference type="ARBA" id="ARBA00011991"/>
    </source>
</evidence>
<dbReference type="Gene3D" id="3.40.50.10210">
    <property type="match status" value="1"/>
</dbReference>
<feature type="active site" description="Proton acceptor" evidence="10">
    <location>
        <position position="326"/>
    </location>
</feature>
<dbReference type="Proteomes" id="UP000589520">
    <property type="component" value="Unassembled WGS sequence"/>
</dbReference>
<keyword evidence="6 10" id="KW-0328">Glycosyltransferase</keyword>
<evidence type="ECO:0000256" key="8">
    <source>
        <dbReference type="ARBA" id="ARBA00030686"/>
    </source>
</evidence>
<evidence type="ECO:0000256" key="7">
    <source>
        <dbReference type="ARBA" id="ARBA00022679"/>
    </source>
</evidence>
<comment type="catalytic activity">
    <reaction evidence="9 10">
        <text>5,6-dimethylbenzimidazole + nicotinate beta-D-ribonucleotide = alpha-ribazole 5'-phosphate + nicotinate + H(+)</text>
        <dbReference type="Rhea" id="RHEA:11196"/>
        <dbReference type="ChEBI" id="CHEBI:15378"/>
        <dbReference type="ChEBI" id="CHEBI:15890"/>
        <dbReference type="ChEBI" id="CHEBI:32544"/>
        <dbReference type="ChEBI" id="CHEBI:57502"/>
        <dbReference type="ChEBI" id="CHEBI:57918"/>
        <dbReference type="EC" id="2.4.2.21"/>
    </reaction>
</comment>
<reference evidence="11 12" key="1">
    <citation type="submission" date="2020-07" db="EMBL/GenBank/DDBJ databases">
        <title>Genomic Encyclopedia of Type Strains, Phase IV (KMG-V): Genome sequencing to study the core and pangenomes of soil and plant-associated prokaryotes.</title>
        <authorList>
            <person name="Whitman W."/>
        </authorList>
    </citation>
    <scope>NUCLEOTIDE SEQUENCE [LARGE SCALE GENOMIC DNA]</scope>
    <source>
        <strain evidence="11 12">X4EP2</strain>
    </source>
</reference>
<keyword evidence="5 10" id="KW-0169">Cobalamin biosynthesis</keyword>
<dbReference type="NCBIfam" id="NF000996">
    <property type="entry name" value="PRK00105.1"/>
    <property type="match status" value="1"/>
</dbReference>
<comment type="pathway">
    <text evidence="1 10">Nucleoside biosynthesis; alpha-ribazole biosynthesis; alpha-ribazole from 5,6-dimethylbenzimidazole: step 1/2.</text>
</comment>
<dbReference type="CDD" id="cd02439">
    <property type="entry name" value="DMB-PRT_CobT"/>
    <property type="match status" value="1"/>
</dbReference>
<dbReference type="AlphaFoldDB" id="A0A7Y9PHL4"/>
<dbReference type="EC" id="2.4.2.21" evidence="3 10"/>
<evidence type="ECO:0000256" key="10">
    <source>
        <dbReference type="HAMAP-Rule" id="MF_00230"/>
    </source>
</evidence>
<dbReference type="Gene3D" id="1.10.1610.10">
    <property type="match status" value="1"/>
</dbReference>
<dbReference type="HAMAP" id="MF_00230">
    <property type="entry name" value="CobT"/>
    <property type="match status" value="1"/>
</dbReference>
<keyword evidence="7 10" id="KW-0808">Transferase</keyword>
<accession>A0A7Y9PHL4</accession>
<evidence type="ECO:0000256" key="1">
    <source>
        <dbReference type="ARBA" id="ARBA00005049"/>
    </source>
</evidence>
<comment type="function">
    <text evidence="10">Catalyzes the synthesis of alpha-ribazole-5'-phosphate from nicotinate mononucleotide (NAMN) and 5,6-dimethylbenzimidazole (DMB).</text>
</comment>
<gene>
    <name evidence="10" type="primary">cobT</name>
    <name evidence="11" type="ORF">HDF17_002364</name>
</gene>
<dbReference type="SUPFAM" id="SSF52733">
    <property type="entry name" value="Nicotinate mononucleotide:5,6-dimethylbenzimidazole phosphoribosyltransferase (CobT)"/>
    <property type="match status" value="1"/>
</dbReference>
<protein>
    <recommendedName>
        <fullName evidence="4 10">Nicotinate-nucleotide--dimethylbenzimidazole phosphoribosyltransferase</fullName>
        <shortName evidence="10">NN:DBI PRT</shortName>
        <ecNumber evidence="3 10">2.4.2.21</ecNumber>
    </recommendedName>
    <alternativeName>
        <fullName evidence="8 10">N(1)-alpha-phosphoribosyltransferase</fullName>
    </alternativeName>
</protein>
<dbReference type="NCBIfam" id="TIGR03160">
    <property type="entry name" value="cobT_DBIPRT"/>
    <property type="match status" value="1"/>
</dbReference>
<dbReference type="InterPro" id="IPR036087">
    <property type="entry name" value="Nict_dMeBzImd_PRibTrfase_sf"/>
</dbReference>
<evidence type="ECO:0000256" key="4">
    <source>
        <dbReference type="ARBA" id="ARBA00015486"/>
    </source>
</evidence>
<dbReference type="EMBL" id="JACCCW010000002">
    <property type="protein sequence ID" value="NYF80044.1"/>
    <property type="molecule type" value="Genomic_DNA"/>
</dbReference>
<evidence type="ECO:0000256" key="9">
    <source>
        <dbReference type="ARBA" id="ARBA00047340"/>
    </source>
</evidence>